<dbReference type="KEGG" id="schi:SCHIN_v1c11410"/>
<feature type="transmembrane region" description="Helical" evidence="1">
    <location>
        <begin position="103"/>
        <end position="134"/>
    </location>
</feature>
<reference evidence="2 3" key="1">
    <citation type="submission" date="2019-08" db="EMBL/GenBank/DDBJ databases">
        <title>Complete genome sequence of Spiroplasma chinense CCH (DSM 19755).</title>
        <authorList>
            <person name="Shen H.-Y."/>
            <person name="Lin Y.-C."/>
            <person name="Chou L."/>
            <person name="Kuo C.-H."/>
        </authorList>
    </citation>
    <scope>NUCLEOTIDE SEQUENCE [LARGE SCALE GENOMIC DNA]</scope>
    <source>
        <strain evidence="2 3">CCH</strain>
    </source>
</reference>
<evidence type="ECO:0000313" key="3">
    <source>
        <dbReference type="Proteomes" id="UP000323144"/>
    </source>
</evidence>
<gene>
    <name evidence="2" type="ORF">SCHIN_v1c11410</name>
</gene>
<dbReference type="AlphaFoldDB" id="A0A5B9Y5G4"/>
<feature type="transmembrane region" description="Helical" evidence="1">
    <location>
        <begin position="140"/>
        <end position="165"/>
    </location>
</feature>
<keyword evidence="1" id="KW-1133">Transmembrane helix</keyword>
<evidence type="ECO:0000256" key="1">
    <source>
        <dbReference type="SAM" id="Phobius"/>
    </source>
</evidence>
<dbReference type="Proteomes" id="UP000323144">
    <property type="component" value="Chromosome"/>
</dbReference>
<keyword evidence="3" id="KW-1185">Reference proteome</keyword>
<keyword evidence="1" id="KW-0472">Membrane</keyword>
<accession>A0A5B9Y5G4</accession>
<feature type="transmembrane region" description="Helical" evidence="1">
    <location>
        <begin position="172"/>
        <end position="191"/>
    </location>
</feature>
<evidence type="ECO:0000313" key="2">
    <source>
        <dbReference type="EMBL" id="QEH62334.1"/>
    </source>
</evidence>
<sequence>MNKFYICAKYSAKSILFTKQFIISNIVAFAFFVLFNTISYAALRAKNYSSFSFAEIHTVNYCMLWAFFTVISAVFIYDFLGTQRNNGIKMMEIKSGLKPYQIYLAKVLVVLVFTFILILAYATLILIITTLFFLDNTRIIQIYTVNLYGLLYISLIVPSIAAVLTSFNLKKTVLITCSIIISVLGLSPTLVETFFSTMDETKEDGDGETIGTWSSDKVYYYYLNQKISKDKDFDVIFNEIKSLKENTDEVLATLFVEEDNLSKESKSYYAEVIKNLQEKNLFKFGEGLELINWINAFNKNWGSNKFEVDFREIKYDQTKLSSFQKILLNVDIEFNNEKYNLSSSFDLNSFNTTKNISNFSTSFINSLESNKKSWKKMSDVILNYFKNDFYMSNYYSVEPTIYNEIIPKYLKPDNTDHELMESIDINRQMSYEKLLYKAVLFRIIQQESIILGENKPTNRVSRKKQRIEMYLNPFLWFDVTRAFGTIKLDFETVVAAQSNGLFMTYQFYEVTYTKLENNKVELQDYNYVGPNRGIMYSIALLLPILIMVGAYFVYKTKMYK</sequence>
<organism evidence="2 3">
    <name type="scientific">Spiroplasma chinense</name>
    <dbReference type="NCBI Taxonomy" id="216932"/>
    <lineage>
        <taxon>Bacteria</taxon>
        <taxon>Bacillati</taxon>
        <taxon>Mycoplasmatota</taxon>
        <taxon>Mollicutes</taxon>
        <taxon>Entomoplasmatales</taxon>
        <taxon>Spiroplasmataceae</taxon>
        <taxon>Spiroplasma</taxon>
    </lineage>
</organism>
<feature type="transmembrane region" description="Helical" evidence="1">
    <location>
        <begin position="21"/>
        <end position="43"/>
    </location>
</feature>
<protein>
    <submittedName>
        <fullName evidence="2">Uncharacterized protein</fullName>
    </submittedName>
</protein>
<feature type="transmembrane region" description="Helical" evidence="1">
    <location>
        <begin position="534"/>
        <end position="554"/>
    </location>
</feature>
<dbReference type="EMBL" id="CP043026">
    <property type="protein sequence ID" value="QEH62334.1"/>
    <property type="molecule type" value="Genomic_DNA"/>
</dbReference>
<proteinExistence type="predicted"/>
<name>A0A5B9Y5G4_9MOLU</name>
<dbReference type="RefSeq" id="WP_166508693.1">
    <property type="nucleotide sequence ID" value="NZ_CP043026.1"/>
</dbReference>
<feature type="transmembrane region" description="Helical" evidence="1">
    <location>
        <begin position="63"/>
        <end position="82"/>
    </location>
</feature>
<keyword evidence="1" id="KW-0812">Transmembrane</keyword>